<dbReference type="Proteomes" id="UP000702425">
    <property type="component" value="Unassembled WGS sequence"/>
</dbReference>
<keyword evidence="5" id="KW-0482">Metalloprotease</keyword>
<evidence type="ECO:0000313" key="5">
    <source>
        <dbReference type="EMBL" id="NQE36738.1"/>
    </source>
</evidence>
<dbReference type="RefSeq" id="WP_172190605.1">
    <property type="nucleotide sequence ID" value="NZ_CAWPPK010000314.1"/>
</dbReference>
<dbReference type="PANTHER" id="PTHR42960:SF1">
    <property type="entry name" value="YCF46 PROTEIN"/>
    <property type="match status" value="1"/>
</dbReference>
<dbReference type="Gene3D" id="3.40.50.300">
    <property type="entry name" value="P-loop containing nucleotide triphosphate hydrolases"/>
    <property type="match status" value="1"/>
</dbReference>
<name>A0ABX2D3J5_9CYAN</name>
<evidence type="ECO:0000256" key="2">
    <source>
        <dbReference type="ARBA" id="ARBA00022840"/>
    </source>
</evidence>
<evidence type="ECO:0000256" key="1">
    <source>
        <dbReference type="ARBA" id="ARBA00022741"/>
    </source>
</evidence>
<dbReference type="PANTHER" id="PTHR42960">
    <property type="entry name" value="YCF46 PROTEIN"/>
    <property type="match status" value="1"/>
</dbReference>
<gene>
    <name evidence="5" type="primary">ftsH_2</name>
    <name evidence="5" type="ORF">E5S67_04503</name>
</gene>
<feature type="domain" description="AAA ATPase AAA+ lid" evidence="4">
    <location>
        <begin position="117"/>
        <end position="153"/>
    </location>
</feature>
<accession>A0ABX2D3J5</accession>
<evidence type="ECO:0000259" key="3">
    <source>
        <dbReference type="Pfam" id="PF00004"/>
    </source>
</evidence>
<keyword evidence="5" id="KW-0645">Protease</keyword>
<dbReference type="Pfam" id="PF00004">
    <property type="entry name" value="AAA"/>
    <property type="match status" value="1"/>
</dbReference>
<keyword evidence="5" id="KW-0378">Hydrolase</keyword>
<dbReference type="EMBL" id="SRRZ01000096">
    <property type="protein sequence ID" value="NQE36738.1"/>
    <property type="molecule type" value="Genomic_DNA"/>
</dbReference>
<proteinExistence type="predicted"/>
<comment type="caution">
    <text evidence="5">The sequence shown here is derived from an EMBL/GenBank/DDBJ whole genome shotgun (WGS) entry which is preliminary data.</text>
</comment>
<keyword evidence="2" id="KW-0067">ATP-binding</keyword>
<keyword evidence="6" id="KW-1185">Reference proteome</keyword>
<dbReference type="EC" id="3.4.24.-" evidence="5"/>
<feature type="domain" description="ATPase AAA-type core" evidence="3">
    <location>
        <begin position="24"/>
        <end position="90"/>
    </location>
</feature>
<dbReference type="Pfam" id="PF17862">
    <property type="entry name" value="AAA_lid_3"/>
    <property type="match status" value="1"/>
</dbReference>
<protein>
    <submittedName>
        <fullName evidence="5">ATP-dependent zinc metalloprotease FtsH</fullName>
        <ecNumber evidence="5">3.4.24.-</ecNumber>
    </submittedName>
</protein>
<dbReference type="InterPro" id="IPR041569">
    <property type="entry name" value="AAA_lid_3"/>
</dbReference>
<reference evidence="5 6" key="1">
    <citation type="journal article" date="2020" name="Sci. Rep.">
        <title>A novel cyanobacterial geosmin producer, revising GeoA distribution and dispersion patterns in Bacteria.</title>
        <authorList>
            <person name="Churro C."/>
            <person name="Semedo-Aguiar A.P."/>
            <person name="Silva A.D."/>
            <person name="Pereira-Leal J.B."/>
            <person name="Leite R.B."/>
        </authorList>
    </citation>
    <scope>NUCLEOTIDE SEQUENCE [LARGE SCALE GENOMIC DNA]</scope>
    <source>
        <strain evidence="5 6">IPMA8</strain>
    </source>
</reference>
<organism evidence="5 6">
    <name type="scientific">Microcoleus asticus IPMA8</name>
    <dbReference type="NCBI Taxonomy" id="2563858"/>
    <lineage>
        <taxon>Bacteria</taxon>
        <taxon>Bacillati</taxon>
        <taxon>Cyanobacteriota</taxon>
        <taxon>Cyanophyceae</taxon>
        <taxon>Oscillatoriophycideae</taxon>
        <taxon>Oscillatoriales</taxon>
        <taxon>Microcoleaceae</taxon>
        <taxon>Microcoleus</taxon>
        <taxon>Microcoleus asticus</taxon>
    </lineage>
</organism>
<dbReference type="GO" id="GO:0008237">
    <property type="term" value="F:metallopeptidase activity"/>
    <property type="evidence" value="ECO:0007669"/>
    <property type="project" value="UniProtKB-KW"/>
</dbReference>
<keyword evidence="1" id="KW-0547">Nucleotide-binding</keyword>
<dbReference type="Gene3D" id="1.10.8.60">
    <property type="match status" value="1"/>
</dbReference>
<evidence type="ECO:0000313" key="6">
    <source>
        <dbReference type="Proteomes" id="UP000702425"/>
    </source>
</evidence>
<dbReference type="InterPro" id="IPR052381">
    <property type="entry name" value="AAA_domain_protein"/>
</dbReference>
<dbReference type="SUPFAM" id="SSF52540">
    <property type="entry name" value="P-loop containing nucleoside triphosphate hydrolases"/>
    <property type="match status" value="1"/>
</dbReference>
<evidence type="ECO:0000259" key="4">
    <source>
        <dbReference type="Pfam" id="PF17862"/>
    </source>
</evidence>
<dbReference type="InterPro" id="IPR003959">
    <property type="entry name" value="ATPase_AAA_core"/>
</dbReference>
<sequence>MICSALWGNLKSLPGTEVGVTQREIDKAFANIASGMDGDSGTSQRVFGTILTWMQEKTAPVFVVMTANRAEVLPAELIRKGRIDETFWVDLPNLTEREAIFRVHLTRVRPDRVNAGDFDLKLLAEQSKNFSGAEIEQVVFDAMQNAFSAGVEFSQQDLLGAIAGCVPLAQIAEAQIDELKTWAIRSGAKSASIPDVHTQPTSYSRFAPLQVDEN</sequence>
<dbReference type="InterPro" id="IPR027417">
    <property type="entry name" value="P-loop_NTPase"/>
</dbReference>